<sequence length="269" mass="30688">MHFSRKKRDLNAITSEASSFRLGKDKRAGQNRMLHFGKRDNGLAESQNTAEMNRALRAIDELVKRAGQNRMLHFGKRSSDLFMHFGKQYPSNRFMHFGKRPYDLDTVNPSEKHVNRFMHFGKREGKEIDAIVDGSSSLEDELNKRSILSDADMAEIGAEIGIVPEEVRPQAQKRFSITYPSPIFQQALMRHRLGLLGKEHLRDQDGRLNGISGPLGNTEALNQQQTTASLVGSEDLLDRMGRSEQFQIPQPKAQSRWTRPDRNVFLHFG</sequence>
<evidence type="ECO:0000256" key="1">
    <source>
        <dbReference type="ARBA" id="ARBA00004613"/>
    </source>
</evidence>
<protein>
    <submittedName>
        <fullName evidence="6">FMRFamide-related peptides-like</fullName>
    </submittedName>
</protein>
<dbReference type="Pfam" id="PF01581">
    <property type="entry name" value="FARP"/>
    <property type="match status" value="5"/>
</dbReference>
<dbReference type="InterPro" id="IPR002544">
    <property type="entry name" value="FMRFamid-related_peptide-like"/>
</dbReference>
<accession>A0A1V9X6E8</accession>
<keyword evidence="7" id="KW-1185">Reference proteome</keyword>
<organism evidence="6 7">
    <name type="scientific">Tropilaelaps mercedesae</name>
    <dbReference type="NCBI Taxonomy" id="418985"/>
    <lineage>
        <taxon>Eukaryota</taxon>
        <taxon>Metazoa</taxon>
        <taxon>Ecdysozoa</taxon>
        <taxon>Arthropoda</taxon>
        <taxon>Chelicerata</taxon>
        <taxon>Arachnida</taxon>
        <taxon>Acari</taxon>
        <taxon>Parasitiformes</taxon>
        <taxon>Mesostigmata</taxon>
        <taxon>Gamasina</taxon>
        <taxon>Dermanyssoidea</taxon>
        <taxon>Laelapidae</taxon>
        <taxon>Tropilaelaps</taxon>
    </lineage>
</organism>
<comment type="subcellular location">
    <subcellularLocation>
        <location evidence="1">Secreted</location>
    </subcellularLocation>
</comment>
<dbReference type="Proteomes" id="UP000192247">
    <property type="component" value="Unassembled WGS sequence"/>
</dbReference>
<keyword evidence="5" id="KW-0527">Neuropeptide</keyword>
<proteinExistence type="inferred from homology"/>
<dbReference type="EMBL" id="MNPL01022752">
    <property type="protein sequence ID" value="OQR68976.1"/>
    <property type="molecule type" value="Genomic_DNA"/>
</dbReference>
<evidence type="ECO:0000256" key="5">
    <source>
        <dbReference type="ARBA" id="ARBA00023320"/>
    </source>
</evidence>
<evidence type="ECO:0000313" key="6">
    <source>
        <dbReference type="EMBL" id="OQR68976.1"/>
    </source>
</evidence>
<gene>
    <name evidence="6" type="ORF">BIW11_12550</name>
</gene>
<dbReference type="GO" id="GO:0007218">
    <property type="term" value="P:neuropeptide signaling pathway"/>
    <property type="evidence" value="ECO:0007669"/>
    <property type="project" value="UniProtKB-KW"/>
</dbReference>
<comment type="similarity">
    <text evidence="2">Belongs to the FARP (FMRFamide related peptide) family.</text>
</comment>
<comment type="caution">
    <text evidence="6">The sequence shown here is derived from an EMBL/GenBank/DDBJ whole genome shotgun (WGS) entry which is preliminary data.</text>
</comment>
<dbReference type="GO" id="GO:0005576">
    <property type="term" value="C:extracellular region"/>
    <property type="evidence" value="ECO:0007669"/>
    <property type="project" value="UniProtKB-SubCell"/>
</dbReference>
<dbReference type="InParanoid" id="A0A1V9X6E8"/>
<evidence type="ECO:0000256" key="2">
    <source>
        <dbReference type="ARBA" id="ARBA00006356"/>
    </source>
</evidence>
<dbReference type="AlphaFoldDB" id="A0A1V9X6E8"/>
<keyword evidence="3" id="KW-0964">Secreted</keyword>
<evidence type="ECO:0000256" key="4">
    <source>
        <dbReference type="ARBA" id="ARBA00022815"/>
    </source>
</evidence>
<reference evidence="6 7" key="1">
    <citation type="journal article" date="2017" name="Gigascience">
        <title>Draft genome of the honey bee ectoparasitic mite, Tropilaelaps mercedesae, is shaped by the parasitic life history.</title>
        <authorList>
            <person name="Dong X."/>
            <person name="Armstrong S.D."/>
            <person name="Xia D."/>
            <person name="Makepeace B.L."/>
            <person name="Darby A.C."/>
            <person name="Kadowaki T."/>
        </authorList>
    </citation>
    <scope>NUCLEOTIDE SEQUENCE [LARGE SCALE GENOMIC DNA]</scope>
    <source>
        <strain evidence="6">Wuxi-XJTLU</strain>
    </source>
</reference>
<name>A0A1V9X6E8_9ACAR</name>
<evidence type="ECO:0000256" key="3">
    <source>
        <dbReference type="ARBA" id="ARBA00022525"/>
    </source>
</evidence>
<dbReference type="OrthoDB" id="6495490at2759"/>
<keyword evidence="4" id="KW-0027">Amidation</keyword>
<evidence type="ECO:0000313" key="7">
    <source>
        <dbReference type="Proteomes" id="UP000192247"/>
    </source>
</evidence>